<feature type="compositionally biased region" description="Low complexity" evidence="1">
    <location>
        <begin position="53"/>
        <end position="70"/>
    </location>
</feature>
<comment type="caution">
    <text evidence="2">The sequence shown here is derived from an EMBL/GenBank/DDBJ whole genome shotgun (WGS) entry which is preliminary data.</text>
</comment>
<evidence type="ECO:0000313" key="2">
    <source>
        <dbReference type="EMBL" id="RIV30535.1"/>
    </source>
</evidence>
<evidence type="ECO:0000256" key="1">
    <source>
        <dbReference type="SAM" id="MobiDB-lite"/>
    </source>
</evidence>
<keyword evidence="3" id="KW-1185">Reference proteome</keyword>
<reference evidence="2 3" key="1">
    <citation type="submission" date="2018-08" db="EMBL/GenBank/DDBJ databases">
        <title>Proposal of Muricauda 72 sp.nov. and Muricauda NH166 sp.nov., isolated from seawater.</title>
        <authorList>
            <person name="Cheng H."/>
            <person name="Wu Y.-H."/>
            <person name="Guo L.-L."/>
            <person name="Xu X.-W."/>
        </authorList>
    </citation>
    <scope>NUCLEOTIDE SEQUENCE [LARGE SCALE GENOMIC DNA]</scope>
    <source>
        <strain evidence="2 3">KCTC 22173</strain>
    </source>
</reference>
<feature type="region of interest" description="Disordered" evidence="1">
    <location>
        <begin position="39"/>
        <end position="78"/>
    </location>
</feature>
<accession>A0A3A1N311</accession>
<feature type="compositionally biased region" description="Acidic residues" evidence="1">
    <location>
        <begin position="39"/>
        <end position="52"/>
    </location>
</feature>
<proteinExistence type="predicted"/>
<organism evidence="2 3">
    <name type="scientific">Flagellimonas lutimaris</name>
    <dbReference type="NCBI Taxonomy" id="475082"/>
    <lineage>
        <taxon>Bacteria</taxon>
        <taxon>Pseudomonadati</taxon>
        <taxon>Bacteroidota</taxon>
        <taxon>Flavobacteriia</taxon>
        <taxon>Flavobacteriales</taxon>
        <taxon>Flavobacteriaceae</taxon>
        <taxon>Flagellimonas</taxon>
    </lineage>
</organism>
<evidence type="ECO:0000313" key="3">
    <source>
        <dbReference type="Proteomes" id="UP000266067"/>
    </source>
</evidence>
<evidence type="ECO:0008006" key="4">
    <source>
        <dbReference type="Google" id="ProtNLM"/>
    </source>
</evidence>
<dbReference type="AlphaFoldDB" id="A0A3A1N311"/>
<name>A0A3A1N311_9FLAO</name>
<gene>
    <name evidence="2" type="ORF">D2V08_15710</name>
</gene>
<sequence length="684" mass="74691">MINPINNRMISTIISCIFIFFLSCSKDSDLFDEYVIEEDEPAVEQPQDDINSDNDSSSNDNSQSSNNQSSTVPDPFVSKPNEIIGTFYPKSSAEISDPAYANHKAVIETSFDCSNCTFASNLTIESAGGVINGSNVNLNGAFIVNTFKQLFTSSTTFNGVYNKSRLSPEIFGADGSDSIADDNALVTLMMQVEYAIGQTGSVYIKNEESTIHMRNGTFDWDMNNSTVRTTSESNLCHSNDGICAKQYLFQIRDIDLKITNGEFDGQDIASRCFYLRGVASYDFQNVNIHNYFAPPGARARGMAFLIEVENNFKGGQILNSTIANIGAASDGKIANVPYGFAKGIYCTVATANTGQHVYRGNTFSNIYGDDAEAFSNTHTYGYAGTYQHASNGQSWVIDNNNFIGSERRALKVNLSNVDITNNYFESKSTAPMFRNAQAAQIQVFTLHQGQNIQNVNVTGNTVKIVGEAENAAFGIHDATNCLIENNIFEADHISLYRMVTFGSTDVQDGLYEGDLSNTVIFRNNALKNLIVRLPTVYAPVNGGFIFENVAIDFDVDRYLNGHYGVFRMLGFTGNSESYSFKDVSININQTYDAGSLFGGAFRSLGVNMKNLSFENVNVNYTGDYTSNFIQTGQPGYNGDFDSTNTVIDCNLTGRVGTGAISVTGNSGVLIQNSMGDESTPITVN</sequence>
<dbReference type="Proteomes" id="UP000266067">
    <property type="component" value="Unassembled WGS sequence"/>
</dbReference>
<protein>
    <recommendedName>
        <fullName evidence="4">Right-handed parallel beta-helix repeat-containing protein</fullName>
    </recommendedName>
</protein>
<dbReference type="EMBL" id="QXFH01000077">
    <property type="protein sequence ID" value="RIV30535.1"/>
    <property type="molecule type" value="Genomic_DNA"/>
</dbReference>